<accession>A0ABW5B9E7</accession>
<dbReference type="Proteomes" id="UP001597414">
    <property type="component" value="Unassembled WGS sequence"/>
</dbReference>
<evidence type="ECO:0000313" key="2">
    <source>
        <dbReference type="EMBL" id="MFD2202768.1"/>
    </source>
</evidence>
<dbReference type="Gene3D" id="2.40.160.50">
    <property type="entry name" value="membrane protein fhac: a member of the omp85/tpsb transporter family"/>
    <property type="match status" value="1"/>
</dbReference>
<sequence>MKVKVLGIFFSLFLLLANVESFAQFDRERFGKNRVQHNYIEWYHYTSNNFEVYYYDGGMNNARMAIEYLEGEFDRLIQQIGYVAYTKPKIFIYNSPEERLQSNLNLNKDVYAVDGQKFFSRLMGEVAFNGTWEQFKKDLVYTTAKVIIEEMLYGSTIADAFQANLINNFPEWYIEGAAMYLAYGWSREMDDYVRHFFRENKTVKLHKFQEKEAQLIGQSVWNFIVERYGRRYISSILNLSRINRNEENSIANTIGLNFASFLEQWRQFYEGTNKQVFATFKDIKTENEINSTSSSHEGIINDIKFSPDAKHLAYVVNNGGRYKVQLRELSSGRERTIYSGGSVSNDLPVNKTSPIIAWRDTLNLAIATFRRGTTTLRMRAIDGSAQDKIFLRNITQILSLDFNSTGRNMVLSAISNGRTDVFSLNARGVGKRLTNDAFDNITPVFLNDSTVIYSSNFTEIADSLLTRTPDVKLLPEYFNLYKYDLRDSLPTEKLTNLNNRNFQPRVLNSNNILMISDQSGINNLMRLTISNGIASQVSAFNKSIEAFDYSSRINRVAYSYRDGNQSRIVLESFSNIDQFTPSTPRVQLLQAKSLTERISTSRRTEETPTVVAPINTEQIRERRAMVQASERRALDSVMVKRDTTLNIRLEDLMLGIPPAETPKPITQTDTTQRVQPMVADTIPAPKSLTSSISLDRLRFERKAGIDTDNYVFDTIPQPQQDIRDRIQTAVGGQRSNLLENFRRQSAQKRVTGPQKMTPQFITNNLSTDWVVDPLRGFGIGLSGKMTDLLDNHVFQGGIMFPLDFRSGSDIFFEYEYLKQRIDARLRFDRKAIQVSEGELTFQKYVLNQVELGFSYPFNTHSRFTASPLIAKTQYFNLNPDSIIYGQIPEQNRFDVQYAGGRAEFVIDKTETLGLFMQQGFKGKVGIIHYQGLNHGSRSFSNFYLDFRNYQKIHKNIILATRFYTGSFFGNNPQNYLLGGMNNWLFNEFYSPPTNRPEESPVRNPEGVENSNILFAEFVDLRGYLFDEIRGRNMMTITNELRIPLFSYMSRGNITSNFVKNFQMVAFYDIGSAWNNSAPWERVNDQNTEVITTPGSPFKITINNFNNPWLQSYGAGIRTVLLNYYFKFDLARPVRNYQRDDLRFYVTLGYNF</sequence>
<keyword evidence="1" id="KW-0732">Signal</keyword>
<dbReference type="SUPFAM" id="SSF82171">
    <property type="entry name" value="DPP6 N-terminal domain-like"/>
    <property type="match status" value="1"/>
</dbReference>
<evidence type="ECO:0000313" key="3">
    <source>
        <dbReference type="Proteomes" id="UP001597414"/>
    </source>
</evidence>
<evidence type="ECO:0000256" key="1">
    <source>
        <dbReference type="SAM" id="SignalP"/>
    </source>
</evidence>
<proteinExistence type="predicted"/>
<dbReference type="Gene3D" id="2.120.10.30">
    <property type="entry name" value="TolB, C-terminal domain"/>
    <property type="match status" value="1"/>
</dbReference>
<comment type="caution">
    <text evidence="2">The sequence shown here is derived from an EMBL/GenBank/DDBJ whole genome shotgun (WGS) entry which is preliminary data.</text>
</comment>
<dbReference type="RefSeq" id="WP_380804171.1">
    <property type="nucleotide sequence ID" value="NZ_JBHUIV010000020.1"/>
</dbReference>
<gene>
    <name evidence="2" type="ORF">ACFSKV_14415</name>
</gene>
<reference evidence="3" key="1">
    <citation type="journal article" date="2019" name="Int. J. Syst. Evol. Microbiol.">
        <title>The Global Catalogue of Microorganisms (GCM) 10K type strain sequencing project: providing services to taxonomists for standard genome sequencing and annotation.</title>
        <authorList>
            <consortium name="The Broad Institute Genomics Platform"/>
            <consortium name="The Broad Institute Genome Sequencing Center for Infectious Disease"/>
            <person name="Wu L."/>
            <person name="Ma J."/>
        </authorList>
    </citation>
    <scope>NUCLEOTIDE SEQUENCE [LARGE SCALE GENOMIC DNA]</scope>
    <source>
        <strain evidence="3">KCTC 19812</strain>
    </source>
</reference>
<keyword evidence="3" id="KW-1185">Reference proteome</keyword>
<protein>
    <submittedName>
        <fullName evidence="2">Biopolymer transporter Tol</fullName>
    </submittedName>
</protein>
<dbReference type="InterPro" id="IPR011042">
    <property type="entry name" value="6-blade_b-propeller_TolB-like"/>
</dbReference>
<organism evidence="2 3">
    <name type="scientific">Shivajiella indica</name>
    <dbReference type="NCBI Taxonomy" id="872115"/>
    <lineage>
        <taxon>Bacteria</taxon>
        <taxon>Pseudomonadati</taxon>
        <taxon>Bacteroidota</taxon>
        <taxon>Cytophagia</taxon>
        <taxon>Cytophagales</taxon>
        <taxon>Cyclobacteriaceae</taxon>
        <taxon>Shivajiella</taxon>
    </lineage>
</organism>
<feature type="signal peptide" evidence="1">
    <location>
        <begin position="1"/>
        <end position="23"/>
    </location>
</feature>
<dbReference type="EMBL" id="JBHUIV010000020">
    <property type="protein sequence ID" value="MFD2202768.1"/>
    <property type="molecule type" value="Genomic_DNA"/>
</dbReference>
<feature type="chain" id="PRO_5046087305" evidence="1">
    <location>
        <begin position="24"/>
        <end position="1151"/>
    </location>
</feature>
<name>A0ABW5B9E7_9BACT</name>